<evidence type="ECO:0000313" key="2">
    <source>
        <dbReference type="EMBL" id="PRT40730.1"/>
    </source>
</evidence>
<dbReference type="PANTHER" id="PTHR36433">
    <property type="entry name" value="HYPOTHETICAL CYTOSOLIC PROTEIN"/>
    <property type="match status" value="1"/>
</dbReference>
<reference evidence="4" key="1">
    <citation type="submission" date="2016-08" db="EMBL/GenBank/DDBJ databases">
        <authorList>
            <person name="Loux V."/>
            <person name="Rue O."/>
        </authorList>
    </citation>
    <scope>NUCLEOTIDE SEQUENCE [LARGE SCALE GENOMIC DNA]</scope>
    <source>
        <strain evidence="4">INRA Bc05-F1</strain>
    </source>
</reference>
<accession>A0A0P8ZLC1</accession>
<dbReference type="Proteomes" id="UP000239236">
    <property type="component" value="Unassembled WGS sequence"/>
</dbReference>
<reference evidence="3" key="2">
    <citation type="submission" date="2016-08" db="EMBL/GenBank/DDBJ databases">
        <authorList>
            <person name="Seilhamer J.J."/>
        </authorList>
    </citation>
    <scope>NUCLEOTIDE SEQUENCE [LARGE SCALE GENOMIC DNA]</scope>
    <source>
        <strain evidence="3">INRA Bc05-F1</strain>
    </source>
</reference>
<reference evidence="1 5" key="3">
    <citation type="submission" date="2017-09" db="EMBL/GenBank/DDBJ databases">
        <title>Large-scale bioinformatics analysis of Bacillus genomes uncovers conserved roles of natural products in bacterial physiology.</title>
        <authorList>
            <consortium name="Agbiome Team Llc"/>
            <person name="Bleich R.M."/>
            <person name="Grubbs K.J."/>
            <person name="Santa Maria K.C."/>
            <person name="Allen S.E."/>
            <person name="Farag S."/>
            <person name="Shank E.A."/>
            <person name="Bowers A."/>
        </authorList>
    </citation>
    <scope>NUCLEOTIDE SEQUENCE [LARGE SCALE GENOMIC DNA]</scope>
    <source>
        <strain evidence="1 5">AFS044295</strain>
    </source>
</reference>
<accession>A0A2C3UK03</accession>
<evidence type="ECO:0000313" key="6">
    <source>
        <dbReference type="Proteomes" id="UP000239236"/>
    </source>
</evidence>
<dbReference type="SUPFAM" id="SSF159121">
    <property type="entry name" value="BC4932-like"/>
    <property type="match status" value="1"/>
</dbReference>
<evidence type="ECO:0000313" key="3">
    <source>
        <dbReference type="EMBL" id="SCC64871.1"/>
    </source>
</evidence>
<dbReference type="RefSeq" id="WP_060486635.1">
    <property type="nucleotide sequence ID" value="NZ_FMBE01000016.1"/>
</dbReference>
<dbReference type="Gene3D" id="2.40.50.480">
    <property type="match status" value="1"/>
</dbReference>
<dbReference type="EMBL" id="FMBE01000016">
    <property type="protein sequence ID" value="SCC64871.1"/>
    <property type="molecule type" value="Genomic_DNA"/>
</dbReference>
<evidence type="ECO:0000313" key="4">
    <source>
        <dbReference type="Proteomes" id="UP000196052"/>
    </source>
</evidence>
<dbReference type="NCBIfam" id="TIGR01655">
    <property type="entry name" value="yxeA_fam"/>
    <property type="match status" value="1"/>
</dbReference>
<evidence type="ECO:0000313" key="5">
    <source>
        <dbReference type="Proteomes" id="UP000223364"/>
    </source>
</evidence>
<name>A0A2C3UK03_9BACI</name>
<organism evidence="1 5">
    <name type="scientific">Bacillus wiedmannii</name>
    <dbReference type="NCBI Taxonomy" id="1890302"/>
    <lineage>
        <taxon>Bacteria</taxon>
        <taxon>Bacillati</taxon>
        <taxon>Bacillota</taxon>
        <taxon>Bacilli</taxon>
        <taxon>Bacillales</taxon>
        <taxon>Bacillaceae</taxon>
        <taxon>Bacillus</taxon>
        <taxon>Bacillus cereus group</taxon>
    </lineage>
</organism>
<dbReference type="InterPro" id="IPR006542">
    <property type="entry name" value="DUF1093"/>
</dbReference>
<evidence type="ECO:0000313" key="1">
    <source>
        <dbReference type="EMBL" id="PHD63550.1"/>
    </source>
</evidence>
<dbReference type="EMBL" id="PVRR01000002">
    <property type="protein sequence ID" value="PRT40730.1"/>
    <property type="molecule type" value="Genomic_DNA"/>
</dbReference>
<dbReference type="Proteomes" id="UP000196052">
    <property type="component" value="Unassembled WGS sequence"/>
</dbReference>
<sequence length="117" mass="13191">MKRFIFGSLLVIVAGAAYLLKGSAGIDRMNPFLYIEHHYAIIDKDGKELDGNKGREYKVKAYDENGKEKEVTIDGVDELPKGSYWHVLTRGKFLYDKVKVTIDKIPDGAKMKLGLQV</sequence>
<reference evidence="2 6" key="4">
    <citation type="submission" date="2018-03" db="EMBL/GenBank/DDBJ databases">
        <title>Genotypic and phenotypic analysis of antagonistic Bacillus spp. isolated from rhizosphere soil of plants in Tibet.</title>
        <authorList>
            <person name="Borriss R."/>
            <person name="Lasch P."/>
            <person name="Wu L."/>
            <person name="Wu H."/>
            <person name="Gao X."/>
        </authorList>
    </citation>
    <scope>NUCLEOTIDE SEQUENCE [LARGE SCALE GENOMIC DNA]</scope>
    <source>
        <strain evidence="2 6">NMSW16</strain>
    </source>
</reference>
<dbReference type="Pfam" id="PF06486">
    <property type="entry name" value="DUF1093"/>
    <property type="match status" value="1"/>
</dbReference>
<proteinExistence type="predicted"/>
<keyword evidence="6" id="KW-1185">Reference proteome</keyword>
<gene>
    <name evidence="3" type="ORF">BC05F1_05578</name>
    <name evidence="2" type="ORF">C6357_06615</name>
    <name evidence="1" type="ORF">COF57_00290</name>
</gene>
<dbReference type="Proteomes" id="UP000223364">
    <property type="component" value="Unassembled WGS sequence"/>
</dbReference>
<dbReference type="PANTHER" id="PTHR36433:SF2">
    <property type="entry name" value="YXEA FAMILY PROTEIN"/>
    <property type="match status" value="1"/>
</dbReference>
<dbReference type="AlphaFoldDB" id="A0A2C3UK03"/>
<dbReference type="EMBL" id="NUSP01000001">
    <property type="protein sequence ID" value="PHD63550.1"/>
    <property type="molecule type" value="Genomic_DNA"/>
</dbReference>
<dbReference type="InterPro" id="IPR036166">
    <property type="entry name" value="YxeA-like_sf"/>
</dbReference>
<protein>
    <submittedName>
        <fullName evidence="2">DUF1093 domain-containing protein</fullName>
    </submittedName>
    <submittedName>
        <fullName evidence="1">IscU protein</fullName>
    </submittedName>
</protein>